<evidence type="ECO:0000313" key="2">
    <source>
        <dbReference type="EMBL" id="GMN52629.1"/>
    </source>
</evidence>
<gene>
    <name evidence="2" type="ORF">TIFTF001_021775</name>
</gene>
<evidence type="ECO:0000313" key="3">
    <source>
        <dbReference type="Proteomes" id="UP001187192"/>
    </source>
</evidence>
<name>A0AA88DJV4_FICCA</name>
<feature type="region of interest" description="Disordered" evidence="1">
    <location>
        <begin position="29"/>
        <end position="185"/>
    </location>
</feature>
<dbReference type="EMBL" id="BTGU01000042">
    <property type="protein sequence ID" value="GMN52629.1"/>
    <property type="molecule type" value="Genomic_DNA"/>
</dbReference>
<feature type="compositionally biased region" description="Low complexity" evidence="1">
    <location>
        <begin position="119"/>
        <end position="129"/>
    </location>
</feature>
<dbReference type="AlphaFoldDB" id="A0AA88DJV4"/>
<feature type="compositionally biased region" description="Pro residues" evidence="1">
    <location>
        <begin position="73"/>
        <end position="96"/>
    </location>
</feature>
<dbReference type="Proteomes" id="UP001187192">
    <property type="component" value="Unassembled WGS sequence"/>
</dbReference>
<proteinExistence type="predicted"/>
<accession>A0AA88DJV4</accession>
<feature type="compositionally biased region" description="Pro residues" evidence="1">
    <location>
        <begin position="54"/>
        <end position="65"/>
    </location>
</feature>
<feature type="compositionally biased region" description="Acidic residues" evidence="1">
    <location>
        <begin position="166"/>
        <end position="179"/>
    </location>
</feature>
<feature type="compositionally biased region" description="Acidic residues" evidence="1">
    <location>
        <begin position="137"/>
        <end position="146"/>
    </location>
</feature>
<evidence type="ECO:0000256" key="1">
    <source>
        <dbReference type="SAM" id="MobiDB-lite"/>
    </source>
</evidence>
<protein>
    <submittedName>
        <fullName evidence="2">Uncharacterized protein</fullName>
    </submittedName>
</protein>
<reference evidence="2" key="1">
    <citation type="submission" date="2023-07" db="EMBL/GenBank/DDBJ databases">
        <title>draft genome sequence of fig (Ficus carica).</title>
        <authorList>
            <person name="Takahashi T."/>
            <person name="Nishimura K."/>
        </authorList>
    </citation>
    <scope>NUCLEOTIDE SEQUENCE</scope>
</reference>
<feature type="compositionally biased region" description="Basic and acidic residues" evidence="1">
    <location>
        <begin position="147"/>
        <end position="159"/>
    </location>
</feature>
<organism evidence="2 3">
    <name type="scientific">Ficus carica</name>
    <name type="common">Common fig</name>
    <dbReference type="NCBI Taxonomy" id="3494"/>
    <lineage>
        <taxon>Eukaryota</taxon>
        <taxon>Viridiplantae</taxon>
        <taxon>Streptophyta</taxon>
        <taxon>Embryophyta</taxon>
        <taxon>Tracheophyta</taxon>
        <taxon>Spermatophyta</taxon>
        <taxon>Magnoliopsida</taxon>
        <taxon>eudicotyledons</taxon>
        <taxon>Gunneridae</taxon>
        <taxon>Pentapetalae</taxon>
        <taxon>rosids</taxon>
        <taxon>fabids</taxon>
        <taxon>Rosales</taxon>
        <taxon>Moraceae</taxon>
        <taxon>Ficeae</taxon>
        <taxon>Ficus</taxon>
    </lineage>
</organism>
<keyword evidence="3" id="KW-1185">Reference proteome</keyword>
<sequence length="185" mass="20059">MSRKKKDAEGEVEELLKAVEEDMLLNLSLNSHMSRVSPNYLRSDLDRRLRALKSPPPPPPPPLPPSSSSSTPLPNPHPPPPPPPPAPPSAVDPPHPADPELTAVLGDDLAARFAALKASLPSSQSPSISVGAKTSEESEPEDENDEVERLIRWAKDAARLDPSPPSDDDDDDVDDDVDEDDRRRT</sequence>
<comment type="caution">
    <text evidence="2">The sequence shown here is derived from an EMBL/GenBank/DDBJ whole genome shotgun (WGS) entry which is preliminary data.</text>
</comment>